<dbReference type="EMBL" id="NBTY01000100">
    <property type="protein sequence ID" value="OTP73298.1"/>
    <property type="molecule type" value="Genomic_DNA"/>
</dbReference>
<proteinExistence type="predicted"/>
<protein>
    <submittedName>
        <fullName evidence="2">Uncharacterized protein</fullName>
    </submittedName>
</protein>
<evidence type="ECO:0000256" key="1">
    <source>
        <dbReference type="SAM" id="MobiDB-lite"/>
    </source>
</evidence>
<feature type="region of interest" description="Disordered" evidence="1">
    <location>
        <begin position="1"/>
        <end position="25"/>
    </location>
</feature>
<dbReference type="AlphaFoldDB" id="A0A242MPP3"/>
<name>A0A242MPP3_CABSO</name>
<comment type="caution">
    <text evidence="2">The sequence shown here is derived from an EMBL/GenBank/DDBJ whole genome shotgun (WGS) entry which is preliminary data.</text>
</comment>
<organism evidence="2 3">
    <name type="scientific">Caballeronia sordidicola</name>
    <name type="common">Burkholderia sordidicola</name>
    <dbReference type="NCBI Taxonomy" id="196367"/>
    <lineage>
        <taxon>Bacteria</taxon>
        <taxon>Pseudomonadati</taxon>
        <taxon>Pseudomonadota</taxon>
        <taxon>Betaproteobacteria</taxon>
        <taxon>Burkholderiales</taxon>
        <taxon>Burkholderiaceae</taxon>
        <taxon>Caballeronia</taxon>
    </lineage>
</organism>
<accession>A0A242MPP3</accession>
<reference evidence="2 3" key="1">
    <citation type="submission" date="2017-03" db="EMBL/GenBank/DDBJ databases">
        <title>Genome analysis of strain PAMC 26510.</title>
        <authorList>
            <person name="Oh H.-M."/>
            <person name="Yang J.-A."/>
        </authorList>
    </citation>
    <scope>NUCLEOTIDE SEQUENCE [LARGE SCALE GENOMIC DNA]</scope>
    <source>
        <strain evidence="2 3">PAMC 26510</strain>
    </source>
</reference>
<dbReference type="Proteomes" id="UP000194546">
    <property type="component" value="Unassembled WGS sequence"/>
</dbReference>
<sequence>MDDHGSRRTASTTDRTARQNPAGKRKWRVCTDTVCTDTVCTDTVRRNALTRHWLVCPGGLEEHVTRSAKPEPRAPWRRIICRTLREARIRP</sequence>
<evidence type="ECO:0000313" key="2">
    <source>
        <dbReference type="EMBL" id="OTP73298.1"/>
    </source>
</evidence>
<gene>
    <name evidence="2" type="ORF">PAMC26510_18675</name>
</gene>
<evidence type="ECO:0000313" key="3">
    <source>
        <dbReference type="Proteomes" id="UP000194546"/>
    </source>
</evidence>